<dbReference type="AlphaFoldDB" id="A0A2P2J3L5"/>
<sequence>MKHLNPKGSELRVYNKF</sequence>
<reference evidence="1" key="1">
    <citation type="submission" date="2018-02" db="EMBL/GenBank/DDBJ databases">
        <title>Rhizophora mucronata_Transcriptome.</title>
        <authorList>
            <person name="Meera S.P."/>
            <person name="Sreeshan A."/>
            <person name="Augustine A."/>
        </authorList>
    </citation>
    <scope>NUCLEOTIDE SEQUENCE</scope>
    <source>
        <tissue evidence="1">Leaf</tissue>
    </source>
</reference>
<organism evidence="1">
    <name type="scientific">Rhizophora mucronata</name>
    <name type="common">Asiatic mangrove</name>
    <dbReference type="NCBI Taxonomy" id="61149"/>
    <lineage>
        <taxon>Eukaryota</taxon>
        <taxon>Viridiplantae</taxon>
        <taxon>Streptophyta</taxon>
        <taxon>Embryophyta</taxon>
        <taxon>Tracheophyta</taxon>
        <taxon>Spermatophyta</taxon>
        <taxon>Magnoliopsida</taxon>
        <taxon>eudicotyledons</taxon>
        <taxon>Gunneridae</taxon>
        <taxon>Pentapetalae</taxon>
        <taxon>rosids</taxon>
        <taxon>fabids</taxon>
        <taxon>Malpighiales</taxon>
        <taxon>Rhizophoraceae</taxon>
        <taxon>Rhizophora</taxon>
    </lineage>
</organism>
<name>A0A2P2J3L5_RHIMU</name>
<protein>
    <submittedName>
        <fullName evidence="1">Uncharacterized protein</fullName>
    </submittedName>
</protein>
<proteinExistence type="predicted"/>
<evidence type="ECO:0000313" key="1">
    <source>
        <dbReference type="EMBL" id="MBW87947.1"/>
    </source>
</evidence>
<accession>A0A2P2J3L5</accession>
<dbReference type="EMBL" id="GGEC01007464">
    <property type="protein sequence ID" value="MBW87947.1"/>
    <property type="molecule type" value="Transcribed_RNA"/>
</dbReference>